<dbReference type="EMBL" id="JANDHW010000006">
    <property type="protein sequence ID" value="MCP9611948.1"/>
    <property type="molecule type" value="Genomic_DNA"/>
</dbReference>
<accession>A0ABT1MJR9</accession>
<keyword evidence="3" id="KW-1185">Reference proteome</keyword>
<name>A0ABT1MJR9_9BACT</name>
<evidence type="ECO:0000313" key="2">
    <source>
        <dbReference type="EMBL" id="MCP9611948.1"/>
    </source>
</evidence>
<feature type="transmembrane region" description="Helical" evidence="1">
    <location>
        <begin position="51"/>
        <end position="72"/>
    </location>
</feature>
<sequence length="316" mass="36770">MNWNNFIDIVKLLRPQYYNRITWLLITAAVPLLTTPLWIDIVNIILGEIKIGIIGRYDSLIGVAVIIIALIYNTVHKYIVLRYETPNEPAYKKIKQNNIHDFGALCQQLLPIIRDNEYIFKNCGPNSNATEVGELRTDLTVWNNLKKDSIIPNNNAIKNLIEQNKDLIPNQYQDIFNKLILHIKAFDMHVKNPNFDYTQHQFPKDISEIITRTCYNYAKDNKRLKHIQRWLSKKIKSSHIENGFLIGSILLYPQEAKDADIVLLSKDDNKSIDSVNALKFDFKIKFKLNLHVTLFDSKNNAEYNSFVDKNIIKKVL</sequence>
<protein>
    <submittedName>
        <fullName evidence="2">Uncharacterized protein</fullName>
    </submittedName>
</protein>
<comment type="caution">
    <text evidence="2">The sequence shown here is derived from an EMBL/GenBank/DDBJ whole genome shotgun (WGS) entry which is preliminary data.</text>
</comment>
<gene>
    <name evidence="2" type="ORF">NMU02_07590</name>
</gene>
<keyword evidence="1" id="KW-0812">Transmembrane</keyword>
<dbReference type="Proteomes" id="UP001205603">
    <property type="component" value="Unassembled WGS sequence"/>
</dbReference>
<evidence type="ECO:0000256" key="1">
    <source>
        <dbReference type="SAM" id="Phobius"/>
    </source>
</evidence>
<evidence type="ECO:0000313" key="3">
    <source>
        <dbReference type="Proteomes" id="UP001205603"/>
    </source>
</evidence>
<organism evidence="2 3">
    <name type="scientific">Coprobacter tertius</name>
    <dbReference type="NCBI Taxonomy" id="2944915"/>
    <lineage>
        <taxon>Bacteria</taxon>
        <taxon>Pseudomonadati</taxon>
        <taxon>Bacteroidota</taxon>
        <taxon>Bacteroidia</taxon>
        <taxon>Bacteroidales</taxon>
        <taxon>Barnesiellaceae</taxon>
        <taxon>Coprobacter</taxon>
    </lineage>
</organism>
<reference evidence="2 3" key="1">
    <citation type="submission" date="2022-07" db="EMBL/GenBank/DDBJ databases">
        <title>Fecal culturing of patients with breast cancer.</title>
        <authorList>
            <person name="Teng N.M.Y."/>
            <person name="Kiu R."/>
            <person name="Evans R."/>
            <person name="Baker D.J."/>
            <person name="Zenner C."/>
            <person name="Robinson S.D."/>
            <person name="Hall L.J."/>
        </authorList>
    </citation>
    <scope>NUCLEOTIDE SEQUENCE [LARGE SCALE GENOMIC DNA]</scope>
    <source>
        <strain evidence="2 3">LH1063</strain>
    </source>
</reference>
<proteinExistence type="predicted"/>
<feature type="transmembrane region" description="Helical" evidence="1">
    <location>
        <begin position="21"/>
        <end position="39"/>
    </location>
</feature>
<keyword evidence="1" id="KW-1133">Transmembrane helix</keyword>
<keyword evidence="1" id="KW-0472">Membrane</keyword>
<dbReference type="RefSeq" id="WP_255027109.1">
    <property type="nucleotide sequence ID" value="NZ_JANDHW010000006.1"/>
</dbReference>